<dbReference type="GO" id="GO:0008278">
    <property type="term" value="C:cohesin complex"/>
    <property type="evidence" value="ECO:0007669"/>
    <property type="project" value="TreeGrafter"/>
</dbReference>
<evidence type="ECO:0000256" key="2">
    <source>
        <dbReference type="SAM" id="MobiDB-lite"/>
    </source>
</evidence>
<sequence>MELAMQALFNDMLQKHAGTPPHRQLPEMLELKSAAPTAARPLLQRGPYCRARPLLQRGLLQELAKRFSVMFGLDAVKNREALTALHRAGIAFAALEQAGGSGPPPRLLFLEALAEFSGKLLRQDKRHVLRCLDARLGGALPGAGAGRADDWAALLAYRGSLLTDAPDDRPPPARRHYARRVRGQNEDEEGDDNVESDQEQPG</sequence>
<accession>A0A922M4V6</accession>
<feature type="compositionally biased region" description="Basic residues" evidence="2">
    <location>
        <begin position="172"/>
        <end position="182"/>
    </location>
</feature>
<comment type="caution">
    <text evidence="3">The sequence shown here is derived from an EMBL/GenBank/DDBJ whole genome shotgun (WGS) entry which is preliminary data.</text>
</comment>
<dbReference type="EMBL" id="JACEFF010000832">
    <property type="protein sequence ID" value="KAH9630205.1"/>
    <property type="molecule type" value="Genomic_DNA"/>
</dbReference>
<organism evidence="3 4">
    <name type="scientific">Spodoptera exigua</name>
    <name type="common">Beet armyworm</name>
    <name type="synonym">Noctua fulgens</name>
    <dbReference type="NCBI Taxonomy" id="7107"/>
    <lineage>
        <taxon>Eukaryota</taxon>
        <taxon>Metazoa</taxon>
        <taxon>Ecdysozoa</taxon>
        <taxon>Arthropoda</taxon>
        <taxon>Hexapoda</taxon>
        <taxon>Insecta</taxon>
        <taxon>Pterygota</taxon>
        <taxon>Neoptera</taxon>
        <taxon>Endopterygota</taxon>
        <taxon>Lepidoptera</taxon>
        <taxon>Glossata</taxon>
        <taxon>Ditrysia</taxon>
        <taxon>Noctuoidea</taxon>
        <taxon>Noctuidae</taxon>
        <taxon>Amphipyrinae</taxon>
        <taxon>Spodoptera</taxon>
    </lineage>
</organism>
<comment type="similarity">
    <text evidence="1">Belongs to the SCC3 family.</text>
</comment>
<gene>
    <name evidence="3" type="ORF">HF086_010711</name>
</gene>
<protein>
    <submittedName>
        <fullName evidence="3">Uncharacterized protein</fullName>
    </submittedName>
</protein>
<name>A0A922M4V6_SPOEX</name>
<proteinExistence type="inferred from homology"/>
<dbReference type="GO" id="GO:0000785">
    <property type="term" value="C:chromatin"/>
    <property type="evidence" value="ECO:0007669"/>
    <property type="project" value="TreeGrafter"/>
</dbReference>
<feature type="region of interest" description="Disordered" evidence="2">
    <location>
        <begin position="162"/>
        <end position="202"/>
    </location>
</feature>
<dbReference type="PANTHER" id="PTHR11199">
    <property type="entry name" value="STROMAL ANTIGEN"/>
    <property type="match status" value="1"/>
</dbReference>
<dbReference type="GO" id="GO:0005634">
    <property type="term" value="C:nucleus"/>
    <property type="evidence" value="ECO:0007669"/>
    <property type="project" value="TreeGrafter"/>
</dbReference>
<dbReference type="AlphaFoldDB" id="A0A922M4V6"/>
<dbReference type="PANTHER" id="PTHR11199:SF0">
    <property type="entry name" value="LD34181P-RELATED"/>
    <property type="match status" value="1"/>
</dbReference>
<dbReference type="GO" id="GO:0003682">
    <property type="term" value="F:chromatin binding"/>
    <property type="evidence" value="ECO:0007669"/>
    <property type="project" value="TreeGrafter"/>
</dbReference>
<reference evidence="3" key="1">
    <citation type="journal article" date="2021" name="G3 (Bethesda)">
        <title>Genome and transcriptome analysis of the beet armyworm Spodoptera exigua reveals targets for pest control. .</title>
        <authorList>
            <person name="Simon S."/>
            <person name="Breeschoten T."/>
            <person name="Jansen H.J."/>
            <person name="Dirks R.P."/>
            <person name="Schranz M.E."/>
            <person name="Ros V.I.D."/>
        </authorList>
    </citation>
    <scope>NUCLEOTIDE SEQUENCE</scope>
    <source>
        <strain evidence="3">TB_SE_WUR_2020</strain>
    </source>
</reference>
<evidence type="ECO:0000313" key="3">
    <source>
        <dbReference type="EMBL" id="KAH9630205.1"/>
    </source>
</evidence>
<evidence type="ECO:0000256" key="1">
    <source>
        <dbReference type="ARBA" id="ARBA00005486"/>
    </source>
</evidence>
<dbReference type="InterPro" id="IPR039662">
    <property type="entry name" value="Cohesin_Scc3/SA"/>
</dbReference>
<dbReference type="Proteomes" id="UP000814243">
    <property type="component" value="Unassembled WGS sequence"/>
</dbReference>
<dbReference type="GO" id="GO:0007062">
    <property type="term" value="P:sister chromatid cohesion"/>
    <property type="evidence" value="ECO:0007669"/>
    <property type="project" value="TreeGrafter"/>
</dbReference>
<evidence type="ECO:0000313" key="4">
    <source>
        <dbReference type="Proteomes" id="UP000814243"/>
    </source>
</evidence>
<feature type="compositionally biased region" description="Acidic residues" evidence="2">
    <location>
        <begin position="186"/>
        <end position="202"/>
    </location>
</feature>